<reference evidence="3 4" key="1">
    <citation type="submission" date="2023-07" db="EMBL/GenBank/DDBJ databases">
        <title>Sorghum-associated microbial communities from plants grown in Nebraska, USA.</title>
        <authorList>
            <person name="Schachtman D."/>
        </authorList>
    </citation>
    <scope>NUCLEOTIDE SEQUENCE [LARGE SCALE GENOMIC DNA]</scope>
    <source>
        <strain evidence="3 4">4129</strain>
    </source>
</reference>
<dbReference type="EMBL" id="JAVDWQ010000012">
    <property type="protein sequence ID" value="MDR7211332.1"/>
    <property type="molecule type" value="Genomic_DNA"/>
</dbReference>
<comment type="caution">
    <text evidence="3">The sequence shown here is derived from an EMBL/GenBank/DDBJ whole genome shotgun (WGS) entry which is preliminary data.</text>
</comment>
<gene>
    <name evidence="3" type="ORF">J2W48_003286</name>
</gene>
<feature type="region of interest" description="Disordered" evidence="2">
    <location>
        <begin position="27"/>
        <end position="47"/>
    </location>
</feature>
<keyword evidence="1" id="KW-0175">Coiled coil</keyword>
<protein>
    <submittedName>
        <fullName evidence="3">Uncharacterized protein</fullName>
    </submittedName>
</protein>
<accession>A0ABU1YAS7</accession>
<feature type="compositionally biased region" description="Basic and acidic residues" evidence="2">
    <location>
        <begin position="28"/>
        <end position="38"/>
    </location>
</feature>
<feature type="coiled-coil region" evidence="1">
    <location>
        <begin position="50"/>
        <end position="77"/>
    </location>
</feature>
<organism evidence="3 4">
    <name type="scientific">Flavobacterium piscis</name>
    <dbReference type="NCBI Taxonomy" id="1114874"/>
    <lineage>
        <taxon>Bacteria</taxon>
        <taxon>Pseudomonadati</taxon>
        <taxon>Bacteroidota</taxon>
        <taxon>Flavobacteriia</taxon>
        <taxon>Flavobacteriales</taxon>
        <taxon>Flavobacteriaceae</taxon>
        <taxon>Flavobacterium</taxon>
    </lineage>
</organism>
<dbReference type="Proteomes" id="UP001269081">
    <property type="component" value="Unassembled WGS sequence"/>
</dbReference>
<proteinExistence type="predicted"/>
<evidence type="ECO:0000256" key="2">
    <source>
        <dbReference type="SAM" id="MobiDB-lite"/>
    </source>
</evidence>
<keyword evidence="4" id="KW-1185">Reference proteome</keyword>
<name>A0ABU1YAS7_9FLAO</name>
<evidence type="ECO:0000256" key="1">
    <source>
        <dbReference type="SAM" id="Coils"/>
    </source>
</evidence>
<evidence type="ECO:0000313" key="4">
    <source>
        <dbReference type="Proteomes" id="UP001269081"/>
    </source>
</evidence>
<evidence type="ECO:0000313" key="3">
    <source>
        <dbReference type="EMBL" id="MDR7211332.1"/>
    </source>
</evidence>
<sequence length="77" mass="9058">MVNKIKKLLFKHEIKHDLAIKKKYSIPKSEKIQDKENPSQKTGNNGLSAVERLVKMLEDAHYEIKSLREENDRLKKI</sequence>
<dbReference type="RefSeq" id="WP_310282678.1">
    <property type="nucleotide sequence ID" value="NZ_JAVDWQ010000012.1"/>
</dbReference>